<gene>
    <name evidence="2" type="ORF">CCR82_12870</name>
</gene>
<comment type="caution">
    <text evidence="2">The sequence shown here is derived from an EMBL/GenBank/DDBJ whole genome shotgun (WGS) entry which is preliminary data.</text>
</comment>
<keyword evidence="1" id="KW-1133">Transmembrane helix</keyword>
<dbReference type="Proteomes" id="UP001296967">
    <property type="component" value="Unassembled WGS sequence"/>
</dbReference>
<organism evidence="2 3">
    <name type="scientific">Halochromatium salexigens</name>
    <name type="common">Chromatium salexigens</name>
    <dbReference type="NCBI Taxonomy" id="49447"/>
    <lineage>
        <taxon>Bacteria</taxon>
        <taxon>Pseudomonadati</taxon>
        <taxon>Pseudomonadota</taxon>
        <taxon>Gammaproteobacteria</taxon>
        <taxon>Chromatiales</taxon>
        <taxon>Chromatiaceae</taxon>
        <taxon>Halochromatium</taxon>
    </lineage>
</organism>
<reference evidence="2" key="2">
    <citation type="journal article" date="2020" name="Microorganisms">
        <title>Osmotic Adaptation and Compatible Solute Biosynthesis of Phototrophic Bacteria as Revealed from Genome Analyses.</title>
        <authorList>
            <person name="Imhoff J.F."/>
            <person name="Rahn T."/>
            <person name="Kunzel S."/>
            <person name="Keller A."/>
            <person name="Neulinger S.C."/>
        </authorList>
    </citation>
    <scope>NUCLEOTIDE SEQUENCE</scope>
    <source>
        <strain evidence="2">DSM 4395</strain>
    </source>
</reference>
<feature type="transmembrane region" description="Helical" evidence="1">
    <location>
        <begin position="32"/>
        <end position="49"/>
    </location>
</feature>
<evidence type="ECO:0000256" key="1">
    <source>
        <dbReference type="SAM" id="Phobius"/>
    </source>
</evidence>
<accession>A0AAJ0UII0</accession>
<evidence type="ECO:0000313" key="2">
    <source>
        <dbReference type="EMBL" id="MBK5931385.1"/>
    </source>
</evidence>
<evidence type="ECO:0000313" key="3">
    <source>
        <dbReference type="Proteomes" id="UP001296967"/>
    </source>
</evidence>
<dbReference type="AlphaFoldDB" id="A0AAJ0UII0"/>
<dbReference type="Pfam" id="PF14316">
    <property type="entry name" value="DUF4381"/>
    <property type="match status" value="1"/>
</dbReference>
<keyword evidence="1" id="KW-0472">Membrane</keyword>
<sequence length="195" mass="22499">MKPRAASRLTPDLRPLRDIHDGLGHPWWPLAPGWWLVLLLLVALAALIWRSRRARLLLPALPLLRIGDWRWDARRELQRLRRRRETSLKARLSQLAELLKRIAMARHGRAACAGLHGPAWLAWLSAHDPDGFDWRQQGQRLIHAPYAPETPGSTAEAEARHEQERQLERLITATERWIMVRPKRGARGPATEKGR</sequence>
<proteinExistence type="predicted"/>
<keyword evidence="3" id="KW-1185">Reference proteome</keyword>
<keyword evidence="1" id="KW-0812">Transmembrane</keyword>
<name>A0AAJ0UII0_HALSE</name>
<dbReference type="InterPro" id="IPR025489">
    <property type="entry name" value="DUF4381"/>
</dbReference>
<evidence type="ECO:0008006" key="4">
    <source>
        <dbReference type="Google" id="ProtNLM"/>
    </source>
</evidence>
<reference evidence="2" key="1">
    <citation type="submission" date="2017-05" db="EMBL/GenBank/DDBJ databases">
        <authorList>
            <person name="Imhoff J.F."/>
            <person name="Rahn T."/>
            <person name="Kuenzel S."/>
            <person name="Neulinger S.C."/>
        </authorList>
    </citation>
    <scope>NUCLEOTIDE SEQUENCE</scope>
    <source>
        <strain evidence="2">DSM 4395</strain>
    </source>
</reference>
<protein>
    <recommendedName>
        <fullName evidence="4">DUF4381 domain-containing protein</fullName>
    </recommendedName>
</protein>
<dbReference type="EMBL" id="NHSF01000063">
    <property type="protein sequence ID" value="MBK5931385.1"/>
    <property type="molecule type" value="Genomic_DNA"/>
</dbReference>